<evidence type="ECO:0000313" key="5">
    <source>
        <dbReference type="EMBL" id="ERI05695.1"/>
    </source>
</evidence>
<dbReference type="InterPro" id="IPR027417">
    <property type="entry name" value="P-loop_NTPase"/>
</dbReference>
<organism evidence="5 6">
    <name type="scientific">Aneurinibacillus aneurinilyticus ATCC 12856</name>
    <dbReference type="NCBI Taxonomy" id="649747"/>
    <lineage>
        <taxon>Bacteria</taxon>
        <taxon>Bacillati</taxon>
        <taxon>Bacillota</taxon>
        <taxon>Bacilli</taxon>
        <taxon>Bacillales</taxon>
        <taxon>Paenibacillaceae</taxon>
        <taxon>Aneurinibacillus group</taxon>
        <taxon>Aneurinibacillus</taxon>
    </lineage>
</organism>
<dbReference type="InterPro" id="IPR047661">
    <property type="entry name" value="IstB"/>
</dbReference>
<dbReference type="GeneID" id="92837492"/>
<dbReference type="eggNOG" id="COG1484">
    <property type="taxonomic scope" value="Bacteria"/>
</dbReference>
<dbReference type="InterPro" id="IPR028350">
    <property type="entry name" value="DNAC/IstB-like"/>
</dbReference>
<dbReference type="RefSeq" id="WP_021619356.1">
    <property type="nucleotide sequence ID" value="NZ_KE952677.1"/>
</dbReference>
<dbReference type="PANTHER" id="PTHR30050:SF4">
    <property type="entry name" value="ATP-BINDING PROTEIN RV3427C IN INSERTION SEQUENCE-RELATED"/>
    <property type="match status" value="1"/>
</dbReference>
<dbReference type="InterPro" id="IPR002611">
    <property type="entry name" value="IstB_ATP-bd"/>
</dbReference>
<accession>U1WSQ1</accession>
<evidence type="ECO:0000256" key="2">
    <source>
        <dbReference type="ARBA" id="ARBA00022741"/>
    </source>
</evidence>
<dbReference type="PIRSF" id="PIRSF003073">
    <property type="entry name" value="DNAC_TnpB_IstB"/>
    <property type="match status" value="1"/>
</dbReference>
<evidence type="ECO:0000256" key="3">
    <source>
        <dbReference type="ARBA" id="ARBA00022840"/>
    </source>
</evidence>
<reference evidence="5 6" key="1">
    <citation type="submission" date="2013-08" db="EMBL/GenBank/DDBJ databases">
        <authorList>
            <person name="Weinstock G."/>
            <person name="Sodergren E."/>
            <person name="Wylie T."/>
            <person name="Fulton L."/>
            <person name="Fulton R."/>
            <person name="Fronick C."/>
            <person name="O'Laughlin M."/>
            <person name="Godfrey J."/>
            <person name="Miner T."/>
            <person name="Herter B."/>
            <person name="Appelbaum E."/>
            <person name="Cordes M."/>
            <person name="Lek S."/>
            <person name="Wollam A."/>
            <person name="Pepin K.H."/>
            <person name="Palsikar V.B."/>
            <person name="Mitreva M."/>
            <person name="Wilson R.K."/>
        </authorList>
    </citation>
    <scope>NUCLEOTIDE SEQUENCE [LARGE SCALE GENOMIC DNA]</scope>
    <source>
        <strain evidence="5 6">ATCC 12856</strain>
    </source>
</reference>
<dbReference type="Proteomes" id="UP000016511">
    <property type="component" value="Unassembled WGS sequence"/>
</dbReference>
<dbReference type="HOGENOM" id="CLU_062999_1_1_9"/>
<dbReference type="NCBIfam" id="NF038214">
    <property type="entry name" value="IS21_help_AAA"/>
    <property type="match status" value="1"/>
</dbReference>
<evidence type="ECO:0000259" key="4">
    <source>
        <dbReference type="SMART" id="SM00382"/>
    </source>
</evidence>
<dbReference type="Pfam" id="PF01695">
    <property type="entry name" value="IstB_IS21"/>
    <property type="match status" value="1"/>
</dbReference>
<comment type="caution">
    <text evidence="5">The sequence shown here is derived from an EMBL/GenBank/DDBJ whole genome shotgun (WGS) entry which is preliminary data.</text>
</comment>
<dbReference type="GO" id="GO:0006260">
    <property type="term" value="P:DNA replication"/>
    <property type="evidence" value="ECO:0007669"/>
    <property type="project" value="TreeGrafter"/>
</dbReference>
<feature type="domain" description="AAA+ ATPase" evidence="4">
    <location>
        <begin position="97"/>
        <end position="229"/>
    </location>
</feature>
<dbReference type="STRING" id="649747.HMPREF0083_05542"/>
<dbReference type="EMBL" id="AWSJ01000347">
    <property type="protein sequence ID" value="ERI05695.1"/>
    <property type="molecule type" value="Genomic_DNA"/>
</dbReference>
<evidence type="ECO:0000256" key="1">
    <source>
        <dbReference type="ARBA" id="ARBA00008059"/>
    </source>
</evidence>
<evidence type="ECO:0000313" key="6">
    <source>
        <dbReference type="Proteomes" id="UP000016511"/>
    </source>
</evidence>
<keyword evidence="2" id="KW-0547">Nucleotide-binding</keyword>
<keyword evidence="6" id="KW-1185">Reference proteome</keyword>
<dbReference type="GO" id="GO:0005524">
    <property type="term" value="F:ATP binding"/>
    <property type="evidence" value="ECO:0007669"/>
    <property type="project" value="UniProtKB-KW"/>
</dbReference>
<dbReference type="Gene3D" id="3.40.50.300">
    <property type="entry name" value="P-loop containing nucleotide triphosphate hydrolases"/>
    <property type="match status" value="1"/>
</dbReference>
<dbReference type="PANTHER" id="PTHR30050">
    <property type="entry name" value="CHROMOSOMAL REPLICATION INITIATOR PROTEIN DNAA"/>
    <property type="match status" value="1"/>
</dbReference>
<proteinExistence type="inferred from homology"/>
<dbReference type="SUPFAM" id="SSF52540">
    <property type="entry name" value="P-loop containing nucleoside triphosphate hydrolases"/>
    <property type="match status" value="1"/>
</dbReference>
<sequence>MSEKLVELCTKLQLPVTANSWSTVADQAAKNNIPYSAFLERLLEAELADKHLRSSQTLLKLSGFPFRKTLDEFQFEAQPTIDERRIRELMNLSFLESHENVLFLGPPGLGKTHLAISIGMEAISRGFKTYFISANDLVTQLRKADEDNRLERKIRTFMKPRILIIDEMGYLRLNTSSAHYLFQVISRRYERGSIILTSNKSFGEWGEILGDSVIATAILDRLLHHSRIFNLKGESYRLRERRLSSSTNA</sequence>
<comment type="similarity">
    <text evidence="1">Belongs to the IS21/IS1162 putative ATP-binding protein family.</text>
</comment>
<dbReference type="CDD" id="cd00009">
    <property type="entry name" value="AAA"/>
    <property type="match status" value="1"/>
</dbReference>
<name>U1WSQ1_ANEAE</name>
<keyword evidence="3 5" id="KW-0067">ATP-binding</keyword>
<gene>
    <name evidence="5" type="ORF">HMPREF0083_05542</name>
</gene>
<protein>
    <submittedName>
        <fullName evidence="5">IstB-like ATP-binding protein</fullName>
    </submittedName>
</protein>
<dbReference type="SMART" id="SM00382">
    <property type="entry name" value="AAA"/>
    <property type="match status" value="1"/>
</dbReference>
<dbReference type="AlphaFoldDB" id="U1WSQ1"/>
<dbReference type="InterPro" id="IPR003593">
    <property type="entry name" value="AAA+_ATPase"/>
</dbReference>
<dbReference type="PATRIC" id="fig|649747.3.peg.4983"/>